<dbReference type="Gene3D" id="3.40.50.300">
    <property type="entry name" value="P-loop containing nucleotide triphosphate hydrolases"/>
    <property type="match status" value="1"/>
</dbReference>
<dbReference type="InterPro" id="IPR027417">
    <property type="entry name" value="P-loop_NTPase"/>
</dbReference>
<dbReference type="InterPro" id="IPR018094">
    <property type="entry name" value="Thymidylate_kinase"/>
</dbReference>
<keyword evidence="11" id="KW-1185">Reference proteome</keyword>
<feature type="domain" description="Thymidylate kinase-like" evidence="9">
    <location>
        <begin position="4"/>
        <end position="168"/>
    </location>
</feature>
<dbReference type="GO" id="GO:0006235">
    <property type="term" value="P:dTTP biosynthetic process"/>
    <property type="evidence" value="ECO:0007669"/>
    <property type="project" value="UniProtKB-UniRule"/>
</dbReference>
<keyword evidence="3 8" id="KW-0545">Nucleotide biosynthesis</keyword>
<dbReference type="PROSITE" id="PS01331">
    <property type="entry name" value="THYMIDYLATE_KINASE"/>
    <property type="match status" value="1"/>
</dbReference>
<dbReference type="InterPro" id="IPR039430">
    <property type="entry name" value="Thymidylate_kin-like_dom"/>
</dbReference>
<gene>
    <name evidence="8" type="primary">tmk</name>
    <name evidence="10" type="ORF">HAT2_00387</name>
</gene>
<dbReference type="AlphaFoldDB" id="A0A369KI93"/>
<dbReference type="Pfam" id="PF02223">
    <property type="entry name" value="Thymidylate_kin"/>
    <property type="match status" value="1"/>
</dbReference>
<accession>A0A369KI93</accession>
<proteinExistence type="inferred from homology"/>
<dbReference type="PANTHER" id="PTHR10344:SF4">
    <property type="entry name" value="UMP-CMP KINASE 2, MITOCHONDRIAL"/>
    <property type="match status" value="1"/>
</dbReference>
<reference evidence="10 11" key="1">
    <citation type="submission" date="2018-07" db="EMBL/GenBank/DDBJ databases">
        <title>Comparative genomics of the Candidatus Parilichlamydiaceae reveals evidence of convergent evolution and genome reduction in the phylum Chlamydiae.</title>
        <authorList>
            <person name="Taylor-Brown A."/>
            <person name="Polkinghorne A."/>
        </authorList>
    </citation>
    <scope>NUCLEOTIDE SEQUENCE [LARGE SCALE GENOMIC DNA]</scope>
    <source>
        <strain evidence="10 11">Hat2</strain>
    </source>
</reference>
<evidence type="ECO:0000256" key="7">
    <source>
        <dbReference type="ARBA" id="ARBA00048743"/>
    </source>
</evidence>
<dbReference type="GO" id="GO:0005829">
    <property type="term" value="C:cytosol"/>
    <property type="evidence" value="ECO:0007669"/>
    <property type="project" value="TreeGrafter"/>
</dbReference>
<dbReference type="Proteomes" id="UP000253816">
    <property type="component" value="Unassembled WGS sequence"/>
</dbReference>
<dbReference type="SUPFAM" id="SSF52540">
    <property type="entry name" value="P-loop containing nucleoside triphosphate hydrolases"/>
    <property type="match status" value="1"/>
</dbReference>
<dbReference type="HAMAP" id="MF_00165">
    <property type="entry name" value="Thymidylate_kinase"/>
    <property type="match status" value="1"/>
</dbReference>
<comment type="caution">
    <text evidence="8">Lacks conserved residue(s) required for the propagation of feature annotation.</text>
</comment>
<dbReference type="PANTHER" id="PTHR10344">
    <property type="entry name" value="THYMIDYLATE KINASE"/>
    <property type="match status" value="1"/>
</dbReference>
<name>A0A369KI93_9BACT</name>
<dbReference type="GO" id="GO:0006227">
    <property type="term" value="P:dUDP biosynthetic process"/>
    <property type="evidence" value="ECO:0007669"/>
    <property type="project" value="TreeGrafter"/>
</dbReference>
<dbReference type="CDD" id="cd01672">
    <property type="entry name" value="TMPK"/>
    <property type="match status" value="1"/>
</dbReference>
<dbReference type="EC" id="2.7.4.9" evidence="8"/>
<keyword evidence="4 8" id="KW-0547">Nucleotide-binding</keyword>
<comment type="similarity">
    <text evidence="1 8">Belongs to the thymidylate kinase family.</text>
</comment>
<comment type="catalytic activity">
    <reaction evidence="7 8">
        <text>dTMP + ATP = dTDP + ADP</text>
        <dbReference type="Rhea" id="RHEA:13517"/>
        <dbReference type="ChEBI" id="CHEBI:30616"/>
        <dbReference type="ChEBI" id="CHEBI:58369"/>
        <dbReference type="ChEBI" id="CHEBI:63528"/>
        <dbReference type="ChEBI" id="CHEBI:456216"/>
        <dbReference type="EC" id="2.7.4.9"/>
    </reaction>
</comment>
<evidence type="ECO:0000256" key="4">
    <source>
        <dbReference type="ARBA" id="ARBA00022741"/>
    </source>
</evidence>
<dbReference type="NCBIfam" id="TIGR00041">
    <property type="entry name" value="DTMP_kinase"/>
    <property type="match status" value="1"/>
</dbReference>
<dbReference type="EMBL" id="QQBG01000013">
    <property type="protein sequence ID" value="RDB31513.1"/>
    <property type="molecule type" value="Genomic_DNA"/>
</dbReference>
<evidence type="ECO:0000313" key="10">
    <source>
        <dbReference type="EMBL" id="RDB31513.1"/>
    </source>
</evidence>
<keyword evidence="6 8" id="KW-0067">ATP-binding</keyword>
<dbReference type="GO" id="GO:0006233">
    <property type="term" value="P:dTDP biosynthetic process"/>
    <property type="evidence" value="ECO:0007669"/>
    <property type="project" value="InterPro"/>
</dbReference>
<evidence type="ECO:0000259" key="9">
    <source>
        <dbReference type="Pfam" id="PF02223"/>
    </source>
</evidence>
<comment type="caution">
    <text evidence="10">The sequence shown here is derived from an EMBL/GenBank/DDBJ whole genome shotgun (WGS) entry which is preliminary data.</text>
</comment>
<protein>
    <recommendedName>
        <fullName evidence="8">Thymidylate kinase</fullName>
        <ecNumber evidence="8">2.7.4.9</ecNumber>
    </recommendedName>
    <alternativeName>
        <fullName evidence="8">dTMP kinase</fullName>
    </alternativeName>
</protein>
<evidence type="ECO:0000256" key="2">
    <source>
        <dbReference type="ARBA" id="ARBA00022679"/>
    </source>
</evidence>
<keyword evidence="5 8" id="KW-0418">Kinase</keyword>
<evidence type="ECO:0000256" key="6">
    <source>
        <dbReference type="ARBA" id="ARBA00022840"/>
    </source>
</evidence>
<evidence type="ECO:0000256" key="1">
    <source>
        <dbReference type="ARBA" id="ARBA00009776"/>
    </source>
</evidence>
<evidence type="ECO:0000313" key="11">
    <source>
        <dbReference type="Proteomes" id="UP000253816"/>
    </source>
</evidence>
<evidence type="ECO:0000256" key="8">
    <source>
        <dbReference type="HAMAP-Rule" id="MF_00165"/>
    </source>
</evidence>
<evidence type="ECO:0000256" key="3">
    <source>
        <dbReference type="ARBA" id="ARBA00022727"/>
    </source>
</evidence>
<sequence>MRGLCSALNNKGICVTQTAEPGGNKGATSFSGVIRDIFSCHEEKVPILSELFLLLSARIYNVEQIIFPALSQGHWVVSDRFNDSTYAYQGYGSGFDLEAIRALIRQSGCDIEPNVTFVVDISPKIALARIKDPDAIERRSYAFYKRVREGYHAIAQHSPERVFLLQGCKSPRGLLRDALQFLDVKGLMKGKA</sequence>
<dbReference type="GO" id="GO:0004798">
    <property type="term" value="F:dTMP kinase activity"/>
    <property type="evidence" value="ECO:0007669"/>
    <property type="project" value="UniProtKB-UniRule"/>
</dbReference>
<evidence type="ECO:0000256" key="5">
    <source>
        <dbReference type="ARBA" id="ARBA00022777"/>
    </source>
</evidence>
<dbReference type="GO" id="GO:0005524">
    <property type="term" value="F:ATP binding"/>
    <property type="evidence" value="ECO:0007669"/>
    <property type="project" value="UniProtKB-UniRule"/>
</dbReference>
<dbReference type="InterPro" id="IPR018095">
    <property type="entry name" value="Thymidylate_kin_CS"/>
</dbReference>
<keyword evidence="2 8" id="KW-0808">Transferase</keyword>
<comment type="function">
    <text evidence="8">Phosphorylation of dTMP to form dTDP in both de novo and salvage pathways of dTTP synthesis.</text>
</comment>
<organism evidence="10 11">
    <name type="scientific">Candidatus Similichlamydia laticola</name>
    <dbReference type="NCBI Taxonomy" id="2170265"/>
    <lineage>
        <taxon>Bacteria</taxon>
        <taxon>Pseudomonadati</taxon>
        <taxon>Chlamydiota</taxon>
        <taxon>Chlamydiia</taxon>
        <taxon>Parachlamydiales</taxon>
        <taxon>Candidatus Parilichlamydiaceae</taxon>
        <taxon>Candidatus Similichlamydia</taxon>
    </lineage>
</organism>